<proteinExistence type="predicted"/>
<organism evidence="3 4">
    <name type="scientific">Candidatus Berkelbacteria bacterium RIFCSPLOWO2_01_FULL_50_28</name>
    <dbReference type="NCBI Taxonomy" id="1797471"/>
    <lineage>
        <taxon>Bacteria</taxon>
        <taxon>Candidatus Berkelbacteria</taxon>
    </lineage>
</organism>
<feature type="transmembrane region" description="Helical" evidence="1">
    <location>
        <begin position="53"/>
        <end position="76"/>
    </location>
</feature>
<evidence type="ECO:0000313" key="3">
    <source>
        <dbReference type="EMBL" id="OGD64612.1"/>
    </source>
</evidence>
<protein>
    <recommendedName>
        <fullName evidence="2">YdbS-like PH domain-containing protein</fullName>
    </recommendedName>
</protein>
<accession>A0A1F5EB27</accession>
<feature type="transmembrane region" description="Helical" evidence="1">
    <location>
        <begin position="24"/>
        <end position="46"/>
    </location>
</feature>
<keyword evidence="1" id="KW-1133">Transmembrane helix</keyword>
<keyword evidence="1" id="KW-0812">Transmembrane</keyword>
<evidence type="ECO:0000256" key="1">
    <source>
        <dbReference type="SAM" id="Phobius"/>
    </source>
</evidence>
<dbReference type="PANTHER" id="PTHR37938">
    <property type="entry name" value="BLL0215 PROTEIN"/>
    <property type="match status" value="1"/>
</dbReference>
<dbReference type="PANTHER" id="PTHR37938:SF1">
    <property type="entry name" value="BLL0215 PROTEIN"/>
    <property type="match status" value="1"/>
</dbReference>
<keyword evidence="1" id="KW-0472">Membrane</keyword>
<feature type="domain" description="YdbS-like PH" evidence="2">
    <location>
        <begin position="76"/>
        <end position="152"/>
    </location>
</feature>
<sequence>MEEEYSFKGQRSDEQVVLVTKQHLWLLSPLVLVWAVIIGLILLLVWWQGASRVSSYITFGIAVVGLIYSYYFWFIWNNSDYIVTNQRVIKMDQISFFNRVISEAEIDRIQEISTEVAGPIHTLLKFGTVRIKTASDSGKMDLDDLTDPYSVQQVIVSIQKKTHPNRPPRII</sequence>
<evidence type="ECO:0000313" key="4">
    <source>
        <dbReference type="Proteomes" id="UP000177481"/>
    </source>
</evidence>
<reference evidence="3 4" key="1">
    <citation type="journal article" date="2016" name="Nat. Commun.">
        <title>Thousands of microbial genomes shed light on interconnected biogeochemical processes in an aquifer system.</title>
        <authorList>
            <person name="Anantharaman K."/>
            <person name="Brown C.T."/>
            <person name="Hug L.A."/>
            <person name="Sharon I."/>
            <person name="Castelle C.J."/>
            <person name="Probst A.J."/>
            <person name="Thomas B.C."/>
            <person name="Singh A."/>
            <person name="Wilkins M.J."/>
            <person name="Karaoz U."/>
            <person name="Brodie E.L."/>
            <person name="Williams K.H."/>
            <person name="Hubbard S.S."/>
            <person name="Banfield J.F."/>
        </authorList>
    </citation>
    <scope>NUCLEOTIDE SEQUENCE [LARGE SCALE GENOMIC DNA]</scope>
</reference>
<dbReference type="STRING" id="1797471.A3A71_00965"/>
<dbReference type="InterPro" id="IPR005182">
    <property type="entry name" value="YdbS-like_PH"/>
</dbReference>
<gene>
    <name evidence="3" type="ORF">A3A71_00965</name>
</gene>
<evidence type="ECO:0000259" key="2">
    <source>
        <dbReference type="Pfam" id="PF03703"/>
    </source>
</evidence>
<dbReference type="AlphaFoldDB" id="A0A1F5EB27"/>
<name>A0A1F5EB27_9BACT</name>
<dbReference type="Pfam" id="PF03703">
    <property type="entry name" value="bPH_2"/>
    <property type="match status" value="1"/>
</dbReference>
<dbReference type="EMBL" id="MEZX01000002">
    <property type="protein sequence ID" value="OGD64612.1"/>
    <property type="molecule type" value="Genomic_DNA"/>
</dbReference>
<comment type="caution">
    <text evidence="3">The sequence shown here is derived from an EMBL/GenBank/DDBJ whole genome shotgun (WGS) entry which is preliminary data.</text>
</comment>
<dbReference type="Proteomes" id="UP000177481">
    <property type="component" value="Unassembled WGS sequence"/>
</dbReference>